<dbReference type="GO" id="GO:0008270">
    <property type="term" value="F:zinc ion binding"/>
    <property type="evidence" value="ECO:0007669"/>
    <property type="project" value="UniProtKB-KW"/>
</dbReference>
<evidence type="ECO:0000256" key="2">
    <source>
        <dbReference type="SAM" id="SignalP"/>
    </source>
</evidence>
<keyword evidence="5" id="KW-1185">Reference proteome</keyword>
<gene>
    <name evidence="4" type="ORF">ALC62_05588</name>
</gene>
<name>A0A195CRY3_9HYME</name>
<reference evidence="4 5" key="1">
    <citation type="submission" date="2016-03" db="EMBL/GenBank/DDBJ databases">
        <title>Cyphomyrmex costatus WGS genome.</title>
        <authorList>
            <person name="Nygaard S."/>
            <person name="Hu H."/>
            <person name="Boomsma J."/>
            <person name="Zhang G."/>
        </authorList>
    </citation>
    <scope>NUCLEOTIDE SEQUENCE [LARGE SCALE GENOMIC DNA]</scope>
    <source>
        <strain evidence="4">MS0001</strain>
        <tissue evidence="4">Whole body</tissue>
    </source>
</reference>
<dbReference type="AlphaFoldDB" id="A0A195CRY3"/>
<keyword evidence="1" id="KW-0479">Metal-binding</keyword>
<evidence type="ECO:0000313" key="4">
    <source>
        <dbReference type="EMBL" id="KYN03461.1"/>
    </source>
</evidence>
<evidence type="ECO:0000256" key="1">
    <source>
        <dbReference type="PROSITE-ProRule" id="PRU00042"/>
    </source>
</evidence>
<keyword evidence="1" id="KW-0862">Zinc</keyword>
<dbReference type="PROSITE" id="PS00028">
    <property type="entry name" value="ZINC_FINGER_C2H2_1"/>
    <property type="match status" value="1"/>
</dbReference>
<evidence type="ECO:0000259" key="3">
    <source>
        <dbReference type="PROSITE" id="PS50157"/>
    </source>
</evidence>
<feature type="signal peptide" evidence="2">
    <location>
        <begin position="1"/>
        <end position="19"/>
    </location>
</feature>
<keyword evidence="2" id="KW-0732">Signal</keyword>
<dbReference type="InterPro" id="IPR013087">
    <property type="entry name" value="Znf_C2H2_type"/>
</dbReference>
<organism evidence="4 5">
    <name type="scientific">Cyphomyrmex costatus</name>
    <dbReference type="NCBI Taxonomy" id="456900"/>
    <lineage>
        <taxon>Eukaryota</taxon>
        <taxon>Metazoa</taxon>
        <taxon>Ecdysozoa</taxon>
        <taxon>Arthropoda</taxon>
        <taxon>Hexapoda</taxon>
        <taxon>Insecta</taxon>
        <taxon>Pterygota</taxon>
        <taxon>Neoptera</taxon>
        <taxon>Endopterygota</taxon>
        <taxon>Hymenoptera</taxon>
        <taxon>Apocrita</taxon>
        <taxon>Aculeata</taxon>
        <taxon>Formicoidea</taxon>
        <taxon>Formicidae</taxon>
        <taxon>Myrmicinae</taxon>
        <taxon>Cyphomyrmex</taxon>
    </lineage>
</organism>
<dbReference type="Gene3D" id="3.30.160.60">
    <property type="entry name" value="Classic Zinc Finger"/>
    <property type="match status" value="1"/>
</dbReference>
<dbReference type="SUPFAM" id="SSF57667">
    <property type="entry name" value="beta-beta-alpha zinc fingers"/>
    <property type="match status" value="1"/>
</dbReference>
<accession>A0A195CRY3</accession>
<dbReference type="PROSITE" id="PS50157">
    <property type="entry name" value="ZINC_FINGER_C2H2_2"/>
    <property type="match status" value="1"/>
</dbReference>
<dbReference type="InterPro" id="IPR036236">
    <property type="entry name" value="Znf_C2H2_sf"/>
</dbReference>
<dbReference type="EMBL" id="KQ977329">
    <property type="protein sequence ID" value="KYN03461.1"/>
    <property type="molecule type" value="Genomic_DNA"/>
</dbReference>
<sequence>MNIICRFTILPLTSILCAGLKVCNVRSISCNEFKYTDYVSKMNSFTDSTIVLTNTDGPNNQRLTHRCNKCGNKYTWSSSLRRHQMQCGNKEATICCHFCTKKFFRRDRLKQHLFSYHAQLMVSKRK</sequence>
<feature type="domain" description="C2H2-type" evidence="3">
    <location>
        <begin position="65"/>
        <end position="93"/>
    </location>
</feature>
<keyword evidence="1" id="KW-0863">Zinc-finger</keyword>
<protein>
    <submittedName>
        <fullName evidence="4">Longitudinals lacking protein, isoform G</fullName>
    </submittedName>
</protein>
<proteinExistence type="predicted"/>
<evidence type="ECO:0000313" key="5">
    <source>
        <dbReference type="Proteomes" id="UP000078542"/>
    </source>
</evidence>
<feature type="chain" id="PRO_5008270123" evidence="2">
    <location>
        <begin position="20"/>
        <end position="126"/>
    </location>
</feature>
<dbReference type="Proteomes" id="UP000078542">
    <property type="component" value="Unassembled WGS sequence"/>
</dbReference>